<proteinExistence type="inferred from homology"/>
<organism evidence="2 3">
    <name type="scientific">Punica granatum</name>
    <name type="common">Pomegranate</name>
    <dbReference type="NCBI Taxonomy" id="22663"/>
    <lineage>
        <taxon>Eukaryota</taxon>
        <taxon>Viridiplantae</taxon>
        <taxon>Streptophyta</taxon>
        <taxon>Embryophyta</taxon>
        <taxon>Tracheophyta</taxon>
        <taxon>Spermatophyta</taxon>
        <taxon>Magnoliopsida</taxon>
        <taxon>eudicotyledons</taxon>
        <taxon>Gunneridae</taxon>
        <taxon>Pentapetalae</taxon>
        <taxon>rosids</taxon>
        <taxon>malvids</taxon>
        <taxon>Myrtales</taxon>
        <taxon>Lythraceae</taxon>
        <taxon>Punica</taxon>
    </lineage>
</organism>
<dbReference type="STRING" id="22663.A0A2I0JQQ2"/>
<accession>A0A2I0JQQ2</accession>
<dbReference type="SUPFAM" id="SSF56112">
    <property type="entry name" value="Protein kinase-like (PK-like)"/>
    <property type="match status" value="1"/>
</dbReference>
<dbReference type="GO" id="GO:0010506">
    <property type="term" value="P:regulation of autophagy"/>
    <property type="evidence" value="ECO:0007669"/>
    <property type="project" value="InterPro"/>
</dbReference>
<reference evidence="2 3" key="1">
    <citation type="submission" date="2017-11" db="EMBL/GenBank/DDBJ databases">
        <title>De-novo sequencing of pomegranate (Punica granatum L.) genome.</title>
        <authorList>
            <person name="Akparov Z."/>
            <person name="Amiraslanov A."/>
            <person name="Hajiyeva S."/>
            <person name="Abbasov M."/>
            <person name="Kaur K."/>
            <person name="Hamwieh A."/>
            <person name="Solovyev V."/>
            <person name="Salamov A."/>
            <person name="Braich B."/>
            <person name="Kosarev P."/>
            <person name="Mahmoud A."/>
            <person name="Hajiyev E."/>
            <person name="Babayeva S."/>
            <person name="Izzatullayeva V."/>
            <person name="Mammadov A."/>
            <person name="Mammadov A."/>
            <person name="Sharifova S."/>
            <person name="Ojaghi J."/>
            <person name="Eynullazada K."/>
            <person name="Bayramov B."/>
            <person name="Abdulazimova A."/>
            <person name="Shahmuradov I."/>
        </authorList>
    </citation>
    <scope>NUCLEOTIDE SEQUENCE [LARGE SCALE GENOMIC DNA]</scope>
    <source>
        <strain evidence="3">cv. AG2017</strain>
        <tissue evidence="2">Leaf</tissue>
    </source>
</reference>
<keyword evidence="1" id="KW-0418">Kinase</keyword>
<protein>
    <submittedName>
        <fullName evidence="2">Uncharacterized protein</fullName>
    </submittedName>
</protein>
<keyword evidence="3" id="KW-1185">Reference proteome</keyword>
<dbReference type="PANTHER" id="PTHR24348:SF53">
    <property type="entry name" value="SERINE_THREONINE-PROTEIN KINASE ATG1T"/>
    <property type="match status" value="1"/>
</dbReference>
<comment type="similarity">
    <text evidence="1">Belongs to the protein kinase superfamily.</text>
</comment>
<dbReference type="PANTHER" id="PTHR24348">
    <property type="entry name" value="SERINE/THREONINE-PROTEIN KINASE UNC-51-RELATED"/>
    <property type="match status" value="1"/>
</dbReference>
<dbReference type="GO" id="GO:0005776">
    <property type="term" value="C:autophagosome"/>
    <property type="evidence" value="ECO:0007669"/>
    <property type="project" value="TreeGrafter"/>
</dbReference>
<dbReference type="Pfam" id="PF00069">
    <property type="entry name" value="Pkinase"/>
    <property type="match status" value="1"/>
</dbReference>
<name>A0A2I0JQQ2_PUNGR</name>
<keyword evidence="1" id="KW-0067">ATP-binding</keyword>
<dbReference type="PROSITE" id="PS50011">
    <property type="entry name" value="PROTEIN_KINASE_DOM"/>
    <property type="match status" value="1"/>
</dbReference>
<dbReference type="GeneID" id="116210386"/>
<gene>
    <name evidence="2" type="ORF">CRG98_021013</name>
</gene>
<dbReference type="PROSITE" id="PS00108">
    <property type="entry name" value="PROTEIN_KINASE_ST"/>
    <property type="match status" value="1"/>
</dbReference>
<dbReference type="GO" id="GO:0004674">
    <property type="term" value="F:protein serine/threonine kinase activity"/>
    <property type="evidence" value="ECO:0007669"/>
    <property type="project" value="UniProtKB-KW"/>
</dbReference>
<dbReference type="InterPro" id="IPR045269">
    <property type="entry name" value="Atg1-like"/>
</dbReference>
<dbReference type="Gene3D" id="1.10.510.10">
    <property type="entry name" value="Transferase(Phosphotransferase) domain 1"/>
    <property type="match status" value="1"/>
</dbReference>
<dbReference type="GO" id="GO:0000407">
    <property type="term" value="C:phagophore assembly site"/>
    <property type="evidence" value="ECO:0007669"/>
    <property type="project" value="TreeGrafter"/>
</dbReference>
<dbReference type="AlphaFoldDB" id="A0A2I0JQQ2"/>
<evidence type="ECO:0000256" key="1">
    <source>
        <dbReference type="RuleBase" id="RU000304"/>
    </source>
</evidence>
<dbReference type="SMART" id="SM00220">
    <property type="entry name" value="S_TKc"/>
    <property type="match status" value="1"/>
</dbReference>
<dbReference type="InterPro" id="IPR008271">
    <property type="entry name" value="Ser/Thr_kinase_AS"/>
</dbReference>
<sequence>MVSEEGAQSISEPAVVGDYVLRSKLGEGAYSTVWRSEHRATGETVALKQVRLSSLSRQIRSCLDCEISFLSSVNHPNIVRLLDVLQADGCIYLVMEFCAGGSLAAYIKVHGRVQETIARRFMQQLGAGMEVVRSHFIIHRDLKPENILLSGPEEDRVLKIADFGLSRIVLPGNSADMVCGSPLYMAPEVLLFQRYDEKVDMWSIGAILFELLHGYPPYRGQTNVQLLKNIRSSTSLPFSGLILKELHPDCIDMCSRLLCVNPARRLSFEEFYWHGFLQTKRLGI</sequence>
<keyword evidence="1" id="KW-0547">Nucleotide-binding</keyword>
<dbReference type="InterPro" id="IPR011009">
    <property type="entry name" value="Kinase-like_dom_sf"/>
</dbReference>
<keyword evidence="1" id="KW-0808">Transferase</keyword>
<dbReference type="InterPro" id="IPR000719">
    <property type="entry name" value="Prot_kinase_dom"/>
</dbReference>
<dbReference type="InterPro" id="IPR017441">
    <property type="entry name" value="Protein_kinase_ATP_BS"/>
</dbReference>
<dbReference type="GO" id="GO:0016020">
    <property type="term" value="C:membrane"/>
    <property type="evidence" value="ECO:0007669"/>
    <property type="project" value="TreeGrafter"/>
</dbReference>
<evidence type="ECO:0000313" key="2">
    <source>
        <dbReference type="EMBL" id="PKI58624.1"/>
    </source>
</evidence>
<dbReference type="GO" id="GO:0005829">
    <property type="term" value="C:cytosol"/>
    <property type="evidence" value="ECO:0007669"/>
    <property type="project" value="TreeGrafter"/>
</dbReference>
<dbReference type="OrthoDB" id="346907at2759"/>
<dbReference type="Proteomes" id="UP000233551">
    <property type="component" value="Unassembled WGS sequence"/>
</dbReference>
<dbReference type="EMBL" id="PGOL01001356">
    <property type="protein sequence ID" value="PKI58624.1"/>
    <property type="molecule type" value="Genomic_DNA"/>
</dbReference>
<comment type="caution">
    <text evidence="2">The sequence shown here is derived from an EMBL/GenBank/DDBJ whole genome shotgun (WGS) entry which is preliminary data.</text>
</comment>
<keyword evidence="1" id="KW-0723">Serine/threonine-protein kinase</keyword>
<dbReference type="GO" id="GO:0000045">
    <property type="term" value="P:autophagosome assembly"/>
    <property type="evidence" value="ECO:0007669"/>
    <property type="project" value="TreeGrafter"/>
</dbReference>
<dbReference type="FunFam" id="1.10.510.10:FF:001224">
    <property type="entry name" value="Serine/threonine-protein kinase ATG1t"/>
    <property type="match status" value="1"/>
</dbReference>
<dbReference type="GO" id="GO:0005524">
    <property type="term" value="F:ATP binding"/>
    <property type="evidence" value="ECO:0007669"/>
    <property type="project" value="UniProtKB-UniRule"/>
</dbReference>
<dbReference type="PROSITE" id="PS00107">
    <property type="entry name" value="PROTEIN_KINASE_ATP"/>
    <property type="match status" value="1"/>
</dbReference>
<evidence type="ECO:0000313" key="3">
    <source>
        <dbReference type="Proteomes" id="UP000233551"/>
    </source>
</evidence>